<feature type="domain" description="Histidine kinase" evidence="2">
    <location>
        <begin position="402"/>
        <end position="610"/>
    </location>
</feature>
<dbReference type="Gene3D" id="1.10.287.130">
    <property type="match status" value="1"/>
</dbReference>
<dbReference type="SUPFAM" id="SSF52540">
    <property type="entry name" value="P-loop containing nucleoside triphosphate hydrolases"/>
    <property type="match status" value="1"/>
</dbReference>
<feature type="domain" description="ABC transporter" evidence="3">
    <location>
        <begin position="4"/>
        <end position="240"/>
    </location>
</feature>
<comment type="caution">
    <text evidence="4">The sequence shown here is derived from an EMBL/GenBank/DDBJ whole genome shotgun (WGS) entry which is preliminary data.</text>
</comment>
<dbReference type="GO" id="GO:0016887">
    <property type="term" value="F:ATP hydrolysis activity"/>
    <property type="evidence" value="ECO:0007669"/>
    <property type="project" value="InterPro"/>
</dbReference>
<dbReference type="InterPro" id="IPR036097">
    <property type="entry name" value="HisK_dim/P_sf"/>
</dbReference>
<dbReference type="SMART" id="SM00388">
    <property type="entry name" value="HisKA"/>
    <property type="match status" value="1"/>
</dbReference>
<dbReference type="Pfam" id="PF00005">
    <property type="entry name" value="ABC_tran"/>
    <property type="match status" value="1"/>
</dbReference>
<dbReference type="SUPFAM" id="SSF55874">
    <property type="entry name" value="ATPase domain of HSP90 chaperone/DNA topoisomerase II/histidine kinase"/>
    <property type="match status" value="1"/>
</dbReference>
<dbReference type="Gene3D" id="3.30.450.20">
    <property type="entry name" value="PAS domain"/>
    <property type="match status" value="1"/>
</dbReference>
<keyword evidence="4" id="KW-0808">Transferase</keyword>
<protein>
    <submittedName>
        <fullName evidence="4">Adaptive-response sensory-kinase SasA</fullName>
        <ecNumber evidence="4">2.7.-.-</ecNumber>
    </submittedName>
</protein>
<keyword evidence="4" id="KW-0418">Kinase</keyword>
<sequence>MSGLELRNVTAHHGTIIALDGLNLQASRGEIHAIIGERRAGKSSIVSLLEGTITLSKGEVFVQGHPLPQMSPQTMVQAGVGVFHQAPNIIPTLLPWENIMAGRMKIGFSSRHMRDDIEASILRLCEKWNLRPDLRRPLHKLSRIESTVIELARALAFEPAVLILDEPAGRFTADEMQVLYTVLAEQRSDDEAVLYAASNVDEVLKIADILSIMKAGKIVETQPVRSLDREDLVDLAYSFSESREELVSKNIRLLKYKKYNEEIVSNLPLGTVFFDGEGKIYLANQSAYDILCTGPEESVARLDGMDIPILNPLMVGELRDGFGKDRYGLLIDAIKSGISAKWKQWPTTKGRFVDVMIYPFHDSLKQLFGTILVLQDVTEERVTRDYLAKMERTSSIAQLSAGIVHEVNNPLGIISNYVTLLLMKTQDPYVKDRLEIIRNEILRIHGSMQNLLSFSAVDSSALHPGDLLLVIKESLVLLEYEAERRGISLGSDVPLEPVMARMDPARIKQVLINLLMNAFDAVEKGGSIVVKLRKQANGKALLQVTDSGSGISPDKIAGLFTPFKSGKNGSGHAGLGLSVCKHITEVHGGRIWCESEPGNTVFFVELPCEGAPQIKT</sequence>
<dbReference type="Gene3D" id="3.40.50.300">
    <property type="entry name" value="P-loop containing nucleotide triphosphate hydrolases"/>
    <property type="match status" value="1"/>
</dbReference>
<dbReference type="Gene3D" id="3.30.565.10">
    <property type="entry name" value="Histidine kinase-like ATPase, C-terminal domain"/>
    <property type="match status" value="1"/>
</dbReference>
<dbReference type="InterPro" id="IPR004358">
    <property type="entry name" value="Sig_transdc_His_kin-like_C"/>
</dbReference>
<dbReference type="PROSITE" id="PS50109">
    <property type="entry name" value="HIS_KIN"/>
    <property type="match status" value="1"/>
</dbReference>
<dbReference type="GO" id="GO:0000155">
    <property type="term" value="F:phosphorelay sensor kinase activity"/>
    <property type="evidence" value="ECO:0007669"/>
    <property type="project" value="InterPro"/>
</dbReference>
<evidence type="ECO:0000256" key="1">
    <source>
        <dbReference type="ARBA" id="ARBA00022553"/>
    </source>
</evidence>
<dbReference type="GO" id="GO:0005524">
    <property type="term" value="F:ATP binding"/>
    <property type="evidence" value="ECO:0007669"/>
    <property type="project" value="InterPro"/>
</dbReference>
<reference evidence="4" key="1">
    <citation type="submission" date="2019-08" db="EMBL/GenBank/DDBJ databases">
        <authorList>
            <person name="Kucharzyk K."/>
            <person name="Murdoch R.W."/>
            <person name="Higgins S."/>
            <person name="Loffler F."/>
        </authorList>
    </citation>
    <scope>NUCLEOTIDE SEQUENCE</scope>
</reference>
<dbReference type="InterPro" id="IPR003594">
    <property type="entry name" value="HATPase_dom"/>
</dbReference>
<dbReference type="AlphaFoldDB" id="A0A644TCD4"/>
<dbReference type="SUPFAM" id="SSF47384">
    <property type="entry name" value="Homodimeric domain of signal transducing histidine kinase"/>
    <property type="match status" value="1"/>
</dbReference>
<dbReference type="SUPFAM" id="SSF55785">
    <property type="entry name" value="PYP-like sensor domain (PAS domain)"/>
    <property type="match status" value="1"/>
</dbReference>
<dbReference type="PROSITE" id="PS50893">
    <property type="entry name" value="ABC_TRANSPORTER_2"/>
    <property type="match status" value="1"/>
</dbReference>
<dbReference type="Pfam" id="PF02518">
    <property type="entry name" value="HATPase_c"/>
    <property type="match status" value="1"/>
</dbReference>
<dbReference type="EC" id="2.7.-.-" evidence="4"/>
<organism evidence="4">
    <name type="scientific">bioreactor metagenome</name>
    <dbReference type="NCBI Taxonomy" id="1076179"/>
    <lineage>
        <taxon>unclassified sequences</taxon>
        <taxon>metagenomes</taxon>
        <taxon>ecological metagenomes</taxon>
    </lineage>
</organism>
<dbReference type="PANTHER" id="PTHR43547:SF2">
    <property type="entry name" value="HYBRID SIGNAL TRANSDUCTION HISTIDINE KINASE C"/>
    <property type="match status" value="1"/>
</dbReference>
<dbReference type="InterPro" id="IPR036890">
    <property type="entry name" value="HATPase_C_sf"/>
</dbReference>
<name>A0A644TCD4_9ZZZZ</name>
<evidence type="ECO:0000313" key="4">
    <source>
        <dbReference type="EMBL" id="MPL64575.1"/>
    </source>
</evidence>
<evidence type="ECO:0000259" key="3">
    <source>
        <dbReference type="PROSITE" id="PS50893"/>
    </source>
</evidence>
<keyword evidence="1" id="KW-0597">Phosphoprotein</keyword>
<dbReference type="InterPro" id="IPR035965">
    <property type="entry name" value="PAS-like_dom_sf"/>
</dbReference>
<dbReference type="InterPro" id="IPR005467">
    <property type="entry name" value="His_kinase_dom"/>
</dbReference>
<dbReference type="InterPro" id="IPR003661">
    <property type="entry name" value="HisK_dim/P_dom"/>
</dbReference>
<dbReference type="InterPro" id="IPR027417">
    <property type="entry name" value="P-loop_NTPase"/>
</dbReference>
<dbReference type="PANTHER" id="PTHR43547">
    <property type="entry name" value="TWO-COMPONENT HISTIDINE KINASE"/>
    <property type="match status" value="1"/>
</dbReference>
<dbReference type="PRINTS" id="PR00344">
    <property type="entry name" value="BCTRLSENSOR"/>
</dbReference>
<dbReference type="CDD" id="cd00075">
    <property type="entry name" value="HATPase"/>
    <property type="match status" value="1"/>
</dbReference>
<dbReference type="CDD" id="cd00082">
    <property type="entry name" value="HisKA"/>
    <property type="match status" value="1"/>
</dbReference>
<proteinExistence type="predicted"/>
<dbReference type="SMART" id="SM00387">
    <property type="entry name" value="HATPase_c"/>
    <property type="match status" value="1"/>
</dbReference>
<evidence type="ECO:0000259" key="2">
    <source>
        <dbReference type="PROSITE" id="PS50109"/>
    </source>
</evidence>
<dbReference type="Pfam" id="PF00512">
    <property type="entry name" value="HisKA"/>
    <property type="match status" value="1"/>
</dbReference>
<dbReference type="InterPro" id="IPR003439">
    <property type="entry name" value="ABC_transporter-like_ATP-bd"/>
</dbReference>
<gene>
    <name evidence="4" type="primary">sasA_30</name>
    <name evidence="4" type="ORF">SDC9_10230</name>
</gene>
<accession>A0A644TCD4</accession>
<dbReference type="EMBL" id="VSSQ01000025">
    <property type="protein sequence ID" value="MPL64575.1"/>
    <property type="molecule type" value="Genomic_DNA"/>
</dbReference>